<dbReference type="SUPFAM" id="SSF49401">
    <property type="entry name" value="Bacterial adhesins"/>
    <property type="match status" value="1"/>
</dbReference>
<dbReference type="EMBL" id="QGAL01000004">
    <property type="protein sequence ID" value="TKK17800.1"/>
    <property type="molecule type" value="Genomic_DNA"/>
</dbReference>
<feature type="signal peptide" evidence="1">
    <location>
        <begin position="1"/>
        <end position="18"/>
    </location>
</feature>
<name>A0AB38P4I6_9ENTR</name>
<evidence type="ECO:0000256" key="1">
    <source>
        <dbReference type="SAM" id="SignalP"/>
    </source>
</evidence>
<dbReference type="RefSeq" id="WP_137272943.1">
    <property type="nucleotide sequence ID" value="NZ_QGAL01000004.1"/>
</dbReference>
<reference evidence="3 4" key="1">
    <citation type="journal article" date="2019" name="Sci. Rep.">
        <title>Differences in resource use lead to coexistence of seed-transmitted microbial populations.</title>
        <authorList>
            <person name="Torres-Cortes G."/>
            <person name="Garcia B.J."/>
            <person name="Compant S."/>
            <person name="Rezki S."/>
            <person name="Jones P."/>
            <person name="Preveaux A."/>
            <person name="Briand M."/>
            <person name="Roulet A."/>
            <person name="Bouchez O."/>
            <person name="Jacobson D."/>
            <person name="Barret M."/>
        </authorList>
    </citation>
    <scope>NUCLEOTIDE SEQUENCE [LARGE SCALE GENOMIC DNA]</scope>
    <source>
        <strain evidence="3 4">CFBP13530</strain>
    </source>
</reference>
<dbReference type="PANTHER" id="PTHR33420">
    <property type="entry name" value="FIMBRIAL SUBUNIT ELFA-RELATED"/>
    <property type="match status" value="1"/>
</dbReference>
<dbReference type="PANTHER" id="PTHR33420:SF33">
    <property type="entry name" value="MINOR FIMBRIAL SUBUNIT"/>
    <property type="match status" value="1"/>
</dbReference>
<dbReference type="Proteomes" id="UP000306327">
    <property type="component" value="Unassembled WGS sequence"/>
</dbReference>
<feature type="chain" id="PRO_5044342498" evidence="1">
    <location>
        <begin position="19"/>
        <end position="158"/>
    </location>
</feature>
<keyword evidence="1" id="KW-0732">Signal</keyword>
<dbReference type="GO" id="GO:0009289">
    <property type="term" value="C:pilus"/>
    <property type="evidence" value="ECO:0007669"/>
    <property type="project" value="InterPro"/>
</dbReference>
<dbReference type="AlphaFoldDB" id="A0AB38P4I6"/>
<dbReference type="InterPro" id="IPR000259">
    <property type="entry name" value="Adhesion_dom_fimbrial"/>
</dbReference>
<dbReference type="InterPro" id="IPR050263">
    <property type="entry name" value="Bact_Fimbrial_Adh_Pro"/>
</dbReference>
<proteinExistence type="predicted"/>
<accession>A0AB38P4I6</accession>
<evidence type="ECO:0000313" key="3">
    <source>
        <dbReference type="EMBL" id="TKK17800.1"/>
    </source>
</evidence>
<dbReference type="GO" id="GO:0043709">
    <property type="term" value="P:cell adhesion involved in single-species biofilm formation"/>
    <property type="evidence" value="ECO:0007669"/>
    <property type="project" value="TreeGrafter"/>
</dbReference>
<dbReference type="Gene3D" id="2.60.40.1090">
    <property type="entry name" value="Fimbrial-type adhesion domain"/>
    <property type="match status" value="1"/>
</dbReference>
<feature type="domain" description="Fimbrial-type adhesion" evidence="2">
    <location>
        <begin position="23"/>
        <end position="158"/>
    </location>
</feature>
<gene>
    <name evidence="3" type="ORF">EcCFBP13530_15760</name>
</gene>
<protein>
    <submittedName>
        <fullName evidence="3">Fimbrial protein</fullName>
    </submittedName>
</protein>
<dbReference type="Pfam" id="PF00419">
    <property type="entry name" value="Fimbrial"/>
    <property type="match status" value="1"/>
</dbReference>
<evidence type="ECO:0000313" key="4">
    <source>
        <dbReference type="Proteomes" id="UP000306327"/>
    </source>
</evidence>
<sequence length="158" mass="17440">MKPLMLILLLVFTHDAMASADVNFHGYLVNPPQCVISNNETIEVPFAEMQIDDINGINYMKEIPYTIDCDSTVRDAYMTMTLTLMATQSDFNDAAVNTDINGLGIKITHDDQPFTIGTALTINPATQPVLKAVPIKKDGVTLPEGNFEAWATLQVDYQ</sequence>
<evidence type="ECO:0000259" key="2">
    <source>
        <dbReference type="Pfam" id="PF00419"/>
    </source>
</evidence>
<dbReference type="InterPro" id="IPR036937">
    <property type="entry name" value="Adhesion_dom_fimbrial_sf"/>
</dbReference>
<dbReference type="InterPro" id="IPR008966">
    <property type="entry name" value="Adhesion_dom_sf"/>
</dbReference>
<organism evidence="3 4">
    <name type="scientific">Enterobacter cancerogenus</name>
    <dbReference type="NCBI Taxonomy" id="69218"/>
    <lineage>
        <taxon>Bacteria</taxon>
        <taxon>Pseudomonadati</taxon>
        <taxon>Pseudomonadota</taxon>
        <taxon>Gammaproteobacteria</taxon>
        <taxon>Enterobacterales</taxon>
        <taxon>Enterobacteriaceae</taxon>
        <taxon>Enterobacter</taxon>
        <taxon>Enterobacter cloacae complex</taxon>
    </lineage>
</organism>
<comment type="caution">
    <text evidence="3">The sequence shown here is derived from an EMBL/GenBank/DDBJ whole genome shotgun (WGS) entry which is preliminary data.</text>
</comment>